<keyword evidence="1" id="KW-0812">Transmembrane</keyword>
<reference evidence="3 4" key="1">
    <citation type="submission" date="2019-06" db="EMBL/GenBank/DDBJ databases">
        <title>Genomic insights into carbon and energy metabolism of Deferribacter autotrophicus revealed new metabolic traits in the phylum Deferribacteres.</title>
        <authorList>
            <person name="Slobodkin A.I."/>
            <person name="Slobodkina G.B."/>
            <person name="Allioux M."/>
            <person name="Alain K."/>
            <person name="Jebbar M."/>
            <person name="Shadrin V."/>
            <person name="Kublanov I.V."/>
            <person name="Toshchakov S.V."/>
            <person name="Bonch-Osmolovskaya E.A."/>
        </authorList>
    </citation>
    <scope>NUCLEOTIDE SEQUENCE [LARGE SCALE GENOMIC DNA]</scope>
    <source>
        <strain evidence="3 4">SL50</strain>
    </source>
</reference>
<keyword evidence="1" id="KW-0472">Membrane</keyword>
<dbReference type="Pfam" id="PF08239">
    <property type="entry name" value="SH3_3"/>
    <property type="match status" value="1"/>
</dbReference>
<dbReference type="Gene3D" id="1.10.8.60">
    <property type="match status" value="1"/>
</dbReference>
<dbReference type="PANTHER" id="PTHR35894:SF1">
    <property type="entry name" value="PHOSPHORIBULOKINASE _ URIDINE KINASE FAMILY"/>
    <property type="match status" value="1"/>
</dbReference>
<accession>A0A5A8F056</accession>
<evidence type="ECO:0000313" key="3">
    <source>
        <dbReference type="EMBL" id="KAA0257356.1"/>
    </source>
</evidence>
<dbReference type="GO" id="GO:0016887">
    <property type="term" value="F:ATP hydrolysis activity"/>
    <property type="evidence" value="ECO:0007669"/>
    <property type="project" value="InterPro"/>
</dbReference>
<dbReference type="InterPro" id="IPR052026">
    <property type="entry name" value="ExeA_AAA_ATPase_DNA-bind"/>
</dbReference>
<gene>
    <name evidence="3" type="ORF">FHQ18_09930</name>
</gene>
<evidence type="ECO:0000259" key="2">
    <source>
        <dbReference type="SMART" id="SM00382"/>
    </source>
</evidence>
<dbReference type="Gene3D" id="3.40.50.300">
    <property type="entry name" value="P-loop containing nucleotide triphosphate hydrolases"/>
    <property type="match status" value="1"/>
</dbReference>
<dbReference type="AlphaFoldDB" id="A0A5A8F056"/>
<keyword evidence="4" id="KW-1185">Reference proteome</keyword>
<dbReference type="InterPro" id="IPR049945">
    <property type="entry name" value="AAA_22"/>
</dbReference>
<dbReference type="InterPro" id="IPR003593">
    <property type="entry name" value="AAA+_ATPase"/>
</dbReference>
<dbReference type="InterPro" id="IPR027417">
    <property type="entry name" value="P-loop_NTPase"/>
</dbReference>
<organism evidence="3 4">
    <name type="scientific">Deferribacter autotrophicus</name>
    <dbReference type="NCBI Taxonomy" id="500465"/>
    <lineage>
        <taxon>Bacteria</taxon>
        <taxon>Pseudomonadati</taxon>
        <taxon>Deferribacterota</taxon>
        <taxon>Deferribacteres</taxon>
        <taxon>Deferribacterales</taxon>
        <taxon>Deferribacteraceae</taxon>
        <taxon>Deferribacter</taxon>
    </lineage>
</organism>
<dbReference type="Gene3D" id="2.30.30.40">
    <property type="entry name" value="SH3 Domains"/>
    <property type="match status" value="1"/>
</dbReference>
<evidence type="ECO:0000256" key="1">
    <source>
        <dbReference type="SAM" id="Phobius"/>
    </source>
</evidence>
<dbReference type="SMART" id="SM00382">
    <property type="entry name" value="AAA"/>
    <property type="match status" value="1"/>
</dbReference>
<name>A0A5A8F056_9BACT</name>
<comment type="caution">
    <text evidence="3">The sequence shown here is derived from an EMBL/GenBank/DDBJ whole genome shotgun (WGS) entry which is preliminary data.</text>
</comment>
<dbReference type="PANTHER" id="PTHR35894">
    <property type="entry name" value="GENERAL SECRETION PATHWAY PROTEIN A-RELATED"/>
    <property type="match status" value="1"/>
</dbReference>
<sequence>MSVYKEFFNFIDDPFKLTPDPDYFYCSSSHEEAINLIEYSISTRKGFMALIGEVGTGKTTLTRVLINSLENVETSLVLNPFLNSEEMLRYICSDFGIILPDKFDKGKVYELLTKFLVRLYEEGKNALVIIDEAQNLSFETMELIRQLSNIEKEDAKLLQILFVGQPEFLEVLNKHELRQLKQRISVIIQLKPLNEEDLENYVNYRIQKASKYHKILFSKEAIKLLYDLTQGNPREINKICEYALIAAYNEQNKKITKKHIEKAFKEISPTHIIHTKTFEPDHNTKKLSLTLITFLLLVFLSGIIVYFIFLQNNKPYAERKAVIYSSSVENFNIKPQLDNKTVTNDNKSDNKSVQKEKVKINLTTDNNTKATLSKNCIHFLVNQKLRKSPSLKSKSNFTIPKNSIAEIIEKRGNWAKISIDNKIGWVLIYNKYNSLINCENK</sequence>
<keyword evidence="1" id="KW-1133">Transmembrane helix</keyword>
<protein>
    <recommendedName>
        <fullName evidence="2">AAA+ ATPase domain-containing protein</fullName>
    </recommendedName>
</protein>
<dbReference type="RefSeq" id="WP_149267029.1">
    <property type="nucleotide sequence ID" value="NZ_VFJB01000008.1"/>
</dbReference>
<dbReference type="SUPFAM" id="SSF52540">
    <property type="entry name" value="P-loop containing nucleoside triphosphate hydrolases"/>
    <property type="match status" value="1"/>
</dbReference>
<dbReference type="Pfam" id="PF13401">
    <property type="entry name" value="AAA_22"/>
    <property type="match status" value="1"/>
</dbReference>
<dbReference type="EMBL" id="VFJB01000008">
    <property type="protein sequence ID" value="KAA0257356.1"/>
    <property type="molecule type" value="Genomic_DNA"/>
</dbReference>
<dbReference type="OrthoDB" id="9780149at2"/>
<dbReference type="InterPro" id="IPR003646">
    <property type="entry name" value="SH3-like_bac-type"/>
</dbReference>
<proteinExistence type="predicted"/>
<feature type="transmembrane region" description="Helical" evidence="1">
    <location>
        <begin position="287"/>
        <end position="310"/>
    </location>
</feature>
<dbReference type="CDD" id="cd00009">
    <property type="entry name" value="AAA"/>
    <property type="match status" value="1"/>
</dbReference>
<evidence type="ECO:0000313" key="4">
    <source>
        <dbReference type="Proteomes" id="UP000322876"/>
    </source>
</evidence>
<dbReference type="Proteomes" id="UP000322876">
    <property type="component" value="Unassembled WGS sequence"/>
</dbReference>
<feature type="domain" description="AAA+ ATPase" evidence="2">
    <location>
        <begin position="44"/>
        <end position="194"/>
    </location>
</feature>